<feature type="transmembrane region" description="Helical" evidence="6">
    <location>
        <begin position="21"/>
        <end position="41"/>
    </location>
</feature>
<evidence type="ECO:0000256" key="1">
    <source>
        <dbReference type="ARBA" id="ARBA00004651"/>
    </source>
</evidence>
<dbReference type="Proteomes" id="UP000028007">
    <property type="component" value="Unassembled WGS sequence"/>
</dbReference>
<evidence type="ECO:0000256" key="3">
    <source>
        <dbReference type="ARBA" id="ARBA00022692"/>
    </source>
</evidence>
<feature type="transmembrane region" description="Helical" evidence="6">
    <location>
        <begin position="379"/>
        <end position="409"/>
    </location>
</feature>
<organism evidence="9 10">
    <name type="scientific">Pedobacter antarcticus 4BY</name>
    <dbReference type="NCBI Taxonomy" id="1358423"/>
    <lineage>
        <taxon>Bacteria</taxon>
        <taxon>Pseudomonadati</taxon>
        <taxon>Bacteroidota</taxon>
        <taxon>Sphingobacteriia</taxon>
        <taxon>Sphingobacteriales</taxon>
        <taxon>Sphingobacteriaceae</taxon>
        <taxon>Pedobacter</taxon>
    </lineage>
</organism>
<evidence type="ECO:0000256" key="6">
    <source>
        <dbReference type="SAM" id="Phobius"/>
    </source>
</evidence>
<dbReference type="RefSeq" id="WP_037439424.1">
    <property type="nucleotide sequence ID" value="NZ_JNFF01000033.1"/>
</dbReference>
<evidence type="ECO:0000313" key="9">
    <source>
        <dbReference type="EMBL" id="KEQ30655.1"/>
    </source>
</evidence>
<dbReference type="Pfam" id="PF02687">
    <property type="entry name" value="FtsX"/>
    <property type="match status" value="2"/>
</dbReference>
<evidence type="ECO:0000256" key="4">
    <source>
        <dbReference type="ARBA" id="ARBA00022989"/>
    </source>
</evidence>
<feature type="transmembrane region" description="Helical" evidence="6">
    <location>
        <begin position="759"/>
        <end position="779"/>
    </location>
</feature>
<feature type="domain" description="ABC3 transporter permease C-terminal" evidence="7">
    <location>
        <begin position="676"/>
        <end position="786"/>
    </location>
</feature>
<accession>A0A081PIY2</accession>
<keyword evidence="3 6" id="KW-0812">Transmembrane</keyword>
<keyword evidence="2" id="KW-1003">Cell membrane</keyword>
<dbReference type="InterPro" id="IPR025857">
    <property type="entry name" value="MacB_PCD"/>
</dbReference>
<sequence length="796" mass="88401">MFRLNLKIALRNLWKNKGYTFINIAGLSVGMAGCILIYIFISYQLSFDQQYTNKDRIYRVVSYWKYSDGEEFQNGVPKPLAYAMRNDFSQLEEVAPLQRGGGVIQVMDEAGRVKMKTDETVFYTDLSFFKIFNYKWLAGTPEQSVTEPNTVAISRKTAIRYFGNWQQAIGKTIVFKQVNQLKVSGVFEDQPETSSNPVQIVLAYSGYKHRQLKEWGSVSSGSECYVLLKDGVKPADLSGTMQAFIKKYYSADSDVKESHFFQSLSDIHVDERYGNFAGKNTSMRDIYGLAAIGLLLLLTACINFINLATAQAIGRSKEVGIRKVIGGNRRELLTQFFTETITLSFFALLLACVITEAALPALSGLFEDQLSFSPVNQPALIGFMLLLVLFVGLLAGVYPAVVLSGFNPVLALKNKVNVGNSGGGSLRKVLVVVQFAITVVLIAGTLIILQQMKYMREKPLGFNSSAIAMAYLPNDSLSVSKFEIIKARVAALPGVSAVSLCSFGPSSSDNKTSNFSYNSSRDMDFMVNTKAGDEDYFKTFGLSVLAGRSLSKSDTLKELVINETLMRKLNIVKPEDAIGQHITLMGKKVPIVGVVKDFINKSLKEGISPIVLYNAKNSMSELAVKMDTRQISTLMLQIEAIWNSYYPNYVYSSSFLDDHIRAYYESEVIMGTLLKIFAGVIIFIAFMGLFGLISFVATQKTKELAIRKVLGATTVELVSMLNSSFIKLILLANLVAWPITYMLVSRWLSGYAYRIDLNIWPFMVAMIISLLITVLTVSLRTYQAAMANPVNALKNE</sequence>
<protein>
    <submittedName>
        <fullName evidence="9">ABC transporter permease</fullName>
    </submittedName>
</protein>
<reference evidence="9 10" key="1">
    <citation type="journal article" date="1992" name="Int. J. Syst. Bacteriol.">
        <title>Sphingobacterium antarcticus sp. nov. a Psychrotrophic Bacterium from the Soils of Schirmacher Oasis, Antarctica.</title>
        <authorList>
            <person name="Shivaji S."/>
            <person name="Ray M.K."/>
            <person name="Rao N.S."/>
            <person name="Saiserr L."/>
            <person name="Jagannadham M.V."/>
            <person name="Kumar G.S."/>
            <person name="Reddy G."/>
            <person name="Bhargava P.M."/>
        </authorList>
    </citation>
    <scope>NUCLEOTIDE SEQUENCE [LARGE SCALE GENOMIC DNA]</scope>
    <source>
        <strain evidence="9 10">4BY</strain>
    </source>
</reference>
<keyword evidence="4 6" id="KW-1133">Transmembrane helix</keyword>
<evidence type="ECO:0000256" key="5">
    <source>
        <dbReference type="ARBA" id="ARBA00023136"/>
    </source>
</evidence>
<gene>
    <name evidence="9" type="ORF">N180_05400</name>
</gene>
<dbReference type="OrthoDB" id="1451596at2"/>
<feature type="transmembrane region" description="Helical" evidence="6">
    <location>
        <begin position="286"/>
        <end position="308"/>
    </location>
</feature>
<evidence type="ECO:0000259" key="7">
    <source>
        <dbReference type="Pfam" id="PF02687"/>
    </source>
</evidence>
<feature type="transmembrane region" description="Helical" evidence="6">
    <location>
        <begin position="717"/>
        <end position="739"/>
    </location>
</feature>
<dbReference type="AlphaFoldDB" id="A0A081PIY2"/>
<keyword evidence="10" id="KW-1185">Reference proteome</keyword>
<dbReference type="InterPro" id="IPR050250">
    <property type="entry name" value="Macrolide_Exporter_MacB"/>
</dbReference>
<name>A0A081PIY2_9SPHI</name>
<dbReference type="eggNOG" id="COG0577">
    <property type="taxonomic scope" value="Bacteria"/>
</dbReference>
<dbReference type="PROSITE" id="PS51257">
    <property type="entry name" value="PROKAR_LIPOPROTEIN"/>
    <property type="match status" value="1"/>
</dbReference>
<dbReference type="PANTHER" id="PTHR30572:SF18">
    <property type="entry name" value="ABC-TYPE MACROLIDE FAMILY EXPORT SYSTEM PERMEASE COMPONENT 2"/>
    <property type="match status" value="1"/>
</dbReference>
<feature type="transmembrane region" description="Helical" evidence="6">
    <location>
        <begin position="336"/>
        <end position="359"/>
    </location>
</feature>
<evidence type="ECO:0000256" key="2">
    <source>
        <dbReference type="ARBA" id="ARBA00022475"/>
    </source>
</evidence>
<dbReference type="GO" id="GO:0005886">
    <property type="term" value="C:plasma membrane"/>
    <property type="evidence" value="ECO:0007669"/>
    <property type="project" value="UniProtKB-SubCell"/>
</dbReference>
<evidence type="ECO:0000313" key="10">
    <source>
        <dbReference type="Proteomes" id="UP000028007"/>
    </source>
</evidence>
<feature type="transmembrane region" description="Helical" evidence="6">
    <location>
        <begin position="676"/>
        <end position="697"/>
    </location>
</feature>
<comment type="caution">
    <text evidence="9">The sequence shown here is derived from an EMBL/GenBank/DDBJ whole genome shotgun (WGS) entry which is preliminary data.</text>
</comment>
<dbReference type="EMBL" id="JNFF01000033">
    <property type="protein sequence ID" value="KEQ30655.1"/>
    <property type="molecule type" value="Genomic_DNA"/>
</dbReference>
<keyword evidence="5 6" id="KW-0472">Membrane</keyword>
<dbReference type="InterPro" id="IPR003838">
    <property type="entry name" value="ABC3_permease_C"/>
</dbReference>
<comment type="subcellular location">
    <subcellularLocation>
        <location evidence="1">Cell membrane</location>
        <topology evidence="1">Multi-pass membrane protein</topology>
    </subcellularLocation>
</comment>
<evidence type="ECO:0000259" key="8">
    <source>
        <dbReference type="Pfam" id="PF12704"/>
    </source>
</evidence>
<dbReference type="Pfam" id="PF12704">
    <property type="entry name" value="MacB_PCD"/>
    <property type="match status" value="2"/>
</dbReference>
<feature type="domain" description="MacB-like periplasmic core" evidence="8">
    <location>
        <begin position="20"/>
        <end position="240"/>
    </location>
</feature>
<feature type="transmembrane region" description="Helical" evidence="6">
    <location>
        <begin position="429"/>
        <end position="449"/>
    </location>
</feature>
<dbReference type="PANTHER" id="PTHR30572">
    <property type="entry name" value="MEMBRANE COMPONENT OF TRANSPORTER-RELATED"/>
    <property type="match status" value="1"/>
</dbReference>
<feature type="domain" description="MacB-like periplasmic core" evidence="8">
    <location>
        <begin position="436"/>
        <end position="619"/>
    </location>
</feature>
<proteinExistence type="predicted"/>
<feature type="domain" description="ABC3 transporter permease C-terminal" evidence="7">
    <location>
        <begin position="291"/>
        <end position="408"/>
    </location>
</feature>
<dbReference type="GO" id="GO:0022857">
    <property type="term" value="F:transmembrane transporter activity"/>
    <property type="evidence" value="ECO:0007669"/>
    <property type="project" value="TreeGrafter"/>
</dbReference>